<keyword evidence="5" id="KW-1185">Reference proteome</keyword>
<keyword evidence="2" id="KW-0812">Transmembrane</keyword>
<dbReference type="AlphaFoldDB" id="A0A1Y3PDB0"/>
<keyword evidence="2" id="KW-0472">Membrane</keyword>
<proteinExistence type="predicted"/>
<accession>A0A1Y3PDB0</accession>
<dbReference type="InterPro" id="IPR001623">
    <property type="entry name" value="DnaJ_domain"/>
</dbReference>
<dbReference type="SMART" id="SM00271">
    <property type="entry name" value="DnaJ"/>
    <property type="match status" value="1"/>
</dbReference>
<dbReference type="RefSeq" id="WP_087263933.1">
    <property type="nucleotide sequence ID" value="NZ_JBJGBV010000001.1"/>
</dbReference>
<dbReference type="PROSITE" id="PS50076">
    <property type="entry name" value="DNAJ_2"/>
    <property type="match status" value="1"/>
</dbReference>
<evidence type="ECO:0000313" key="5">
    <source>
        <dbReference type="Proteomes" id="UP000195440"/>
    </source>
</evidence>
<evidence type="ECO:0000256" key="1">
    <source>
        <dbReference type="ARBA" id="ARBA00023186"/>
    </source>
</evidence>
<evidence type="ECO:0000313" key="4">
    <source>
        <dbReference type="EMBL" id="OUM75613.1"/>
    </source>
</evidence>
<dbReference type="EMBL" id="LOHF01000001">
    <property type="protein sequence ID" value="OUM75613.1"/>
    <property type="molecule type" value="Genomic_DNA"/>
</dbReference>
<reference evidence="4 5" key="1">
    <citation type="journal article" date="2017" name="Syst. Appl. Microbiol.">
        <title>Pseudomonas caspiana sp. nov., a citrus pathogen in the Pseudomonas syringae phylogenetic group.</title>
        <authorList>
            <person name="Busquets A."/>
            <person name="Gomila M."/>
            <person name="Beiki F."/>
            <person name="Mulet M."/>
            <person name="Rahimian H."/>
            <person name="Garcia-Valdes E."/>
            <person name="Lalucat J."/>
        </authorList>
    </citation>
    <scope>NUCLEOTIDE SEQUENCE [LARGE SCALE GENOMIC DNA]</scope>
    <source>
        <strain evidence="4 5">FBF102</strain>
    </source>
</reference>
<dbReference type="Gene3D" id="1.10.287.110">
    <property type="entry name" value="DnaJ domain"/>
    <property type="match status" value="1"/>
</dbReference>
<dbReference type="OrthoDB" id="5524449at2"/>
<feature type="domain" description="J" evidence="3">
    <location>
        <begin position="2"/>
        <end position="53"/>
    </location>
</feature>
<keyword evidence="2" id="KW-1133">Transmembrane helix</keyword>
<feature type="transmembrane region" description="Helical" evidence="2">
    <location>
        <begin position="424"/>
        <end position="448"/>
    </location>
</feature>
<dbReference type="Proteomes" id="UP000195440">
    <property type="component" value="Unassembled WGS sequence"/>
</dbReference>
<feature type="transmembrane region" description="Helical" evidence="2">
    <location>
        <begin position="485"/>
        <end position="505"/>
    </location>
</feature>
<feature type="transmembrane region" description="Helical" evidence="2">
    <location>
        <begin position="375"/>
        <end position="393"/>
    </location>
</feature>
<name>A0A1Y3PDB0_9PSED</name>
<evidence type="ECO:0000259" key="3">
    <source>
        <dbReference type="PROSITE" id="PS50076"/>
    </source>
</evidence>
<sequence>MSCWDILGLSADSDSRTIKRQYAVLLKQHRPDEDPVGFQRLREAYEQAINWSRDEAPVAFNEPAQLPEEPAVAPTGPSVAEKLAMQLLDGAEPIGLASRFETARNSYCAVEFEQQLLHLSLSDSPRAMALAEWGVQNFHWLSPWLRDEGVALPQPQLQQLLSRMYQHHEEKLRRLLESRDVGAFSQAFIKLGKSEWLGPIERHGWLNAIVAQLLAESEFWSQELFETVCVQQGWKVPGAYGRCPEPEWSRLQARSHGHTFAVEQRRLAGLDQPTPQCRAAQMMFGNLTLEQRQVMAHRFSEDDWNACRLLTEKILNLHPQLRSEMPDGEPYFWRNWEGVSKPLPMYLPLLGMGAGWVIHDQQVRTIALSQSVGSAFFWMLVMAIPTLLMLWLCRIVADRSLEQDDWLTRNISPRLSLRRPPPSLIRVLLPCWATGLVVWAAFGVYAFAGYAAGLVALELLPRLPGKGLIKSWVGAMRRPVDVSSLLMKVIIASALLITLGALTYIDNQRVGRDQGLQPFVMRACTGLKDTAPGCRFPATEAQWYGKKNNGQEAL</sequence>
<dbReference type="CDD" id="cd06257">
    <property type="entry name" value="DnaJ"/>
    <property type="match status" value="1"/>
</dbReference>
<keyword evidence="1" id="KW-0143">Chaperone</keyword>
<dbReference type="InterPro" id="IPR036869">
    <property type="entry name" value="J_dom_sf"/>
</dbReference>
<organism evidence="4 5">
    <name type="scientific">Pseudomonas caspiana</name>
    <dbReference type="NCBI Taxonomy" id="1451454"/>
    <lineage>
        <taxon>Bacteria</taxon>
        <taxon>Pseudomonadati</taxon>
        <taxon>Pseudomonadota</taxon>
        <taxon>Gammaproteobacteria</taxon>
        <taxon>Pseudomonadales</taxon>
        <taxon>Pseudomonadaceae</taxon>
        <taxon>Pseudomonas</taxon>
    </lineage>
</organism>
<gene>
    <name evidence="4" type="ORF">AUC60_00410</name>
</gene>
<comment type="caution">
    <text evidence="4">The sequence shown here is derived from an EMBL/GenBank/DDBJ whole genome shotgun (WGS) entry which is preliminary data.</text>
</comment>
<evidence type="ECO:0000256" key="2">
    <source>
        <dbReference type="SAM" id="Phobius"/>
    </source>
</evidence>
<dbReference type="SUPFAM" id="SSF46565">
    <property type="entry name" value="Chaperone J-domain"/>
    <property type="match status" value="1"/>
</dbReference>
<protein>
    <recommendedName>
        <fullName evidence="3">J domain-containing protein</fullName>
    </recommendedName>
</protein>